<proteinExistence type="predicted"/>
<evidence type="ECO:0000313" key="2">
    <source>
        <dbReference type="Proteomes" id="UP000054270"/>
    </source>
</evidence>
<name>A0A0D2M2J8_HYPSF</name>
<dbReference type="Proteomes" id="UP000054270">
    <property type="component" value="Unassembled WGS sequence"/>
</dbReference>
<protein>
    <submittedName>
        <fullName evidence="1">Uncharacterized protein</fullName>
    </submittedName>
</protein>
<accession>A0A0D2M2J8</accession>
<organism evidence="1 2">
    <name type="scientific">Hypholoma sublateritium (strain FD-334 SS-4)</name>
    <dbReference type="NCBI Taxonomy" id="945553"/>
    <lineage>
        <taxon>Eukaryota</taxon>
        <taxon>Fungi</taxon>
        <taxon>Dikarya</taxon>
        <taxon>Basidiomycota</taxon>
        <taxon>Agaricomycotina</taxon>
        <taxon>Agaricomycetes</taxon>
        <taxon>Agaricomycetidae</taxon>
        <taxon>Agaricales</taxon>
        <taxon>Agaricineae</taxon>
        <taxon>Strophariaceae</taxon>
        <taxon>Hypholoma</taxon>
    </lineage>
</organism>
<reference evidence="2" key="1">
    <citation type="submission" date="2014-04" db="EMBL/GenBank/DDBJ databases">
        <title>Evolutionary Origins and Diversification of the Mycorrhizal Mutualists.</title>
        <authorList>
            <consortium name="DOE Joint Genome Institute"/>
            <consortium name="Mycorrhizal Genomics Consortium"/>
            <person name="Kohler A."/>
            <person name="Kuo A."/>
            <person name="Nagy L.G."/>
            <person name="Floudas D."/>
            <person name="Copeland A."/>
            <person name="Barry K.W."/>
            <person name="Cichocki N."/>
            <person name="Veneault-Fourrey C."/>
            <person name="LaButti K."/>
            <person name="Lindquist E.A."/>
            <person name="Lipzen A."/>
            <person name="Lundell T."/>
            <person name="Morin E."/>
            <person name="Murat C."/>
            <person name="Riley R."/>
            <person name="Ohm R."/>
            <person name="Sun H."/>
            <person name="Tunlid A."/>
            <person name="Henrissat B."/>
            <person name="Grigoriev I.V."/>
            <person name="Hibbett D.S."/>
            <person name="Martin F."/>
        </authorList>
    </citation>
    <scope>NUCLEOTIDE SEQUENCE [LARGE SCALE GENOMIC DNA]</scope>
    <source>
        <strain evidence="2">FD-334 SS-4</strain>
    </source>
</reference>
<gene>
    <name evidence="1" type="ORF">HYPSUDRAFT_46485</name>
</gene>
<dbReference type="AlphaFoldDB" id="A0A0D2M2J8"/>
<sequence length="52" mass="5507">MTVGTIPAALKQITSIASRSASDTVAAHEIVHTSSATEYRAEDCAIRLMMSL</sequence>
<dbReference type="EMBL" id="KN817604">
    <property type="protein sequence ID" value="KJA17403.1"/>
    <property type="molecule type" value="Genomic_DNA"/>
</dbReference>
<keyword evidence="2" id="KW-1185">Reference proteome</keyword>
<evidence type="ECO:0000313" key="1">
    <source>
        <dbReference type="EMBL" id="KJA17403.1"/>
    </source>
</evidence>